<evidence type="ECO:0000256" key="1">
    <source>
        <dbReference type="SAM" id="SignalP"/>
    </source>
</evidence>
<keyword evidence="3" id="KW-1185">Reference proteome</keyword>
<feature type="chain" id="PRO_5016943090" evidence="1">
    <location>
        <begin position="22"/>
        <end position="237"/>
    </location>
</feature>
<feature type="signal peptide" evidence="1">
    <location>
        <begin position="1"/>
        <end position="21"/>
    </location>
</feature>
<dbReference type="OrthoDB" id="5952300at2"/>
<protein>
    <submittedName>
        <fullName evidence="2">Uncharacterized protein</fullName>
    </submittedName>
</protein>
<evidence type="ECO:0000313" key="3">
    <source>
        <dbReference type="Proteomes" id="UP000254711"/>
    </source>
</evidence>
<comment type="caution">
    <text evidence="2">The sequence shown here is derived from an EMBL/GenBank/DDBJ whole genome shotgun (WGS) entry which is preliminary data.</text>
</comment>
<dbReference type="AlphaFoldDB" id="A0A370K801"/>
<proteinExistence type="predicted"/>
<reference evidence="2 3" key="1">
    <citation type="submission" date="2018-07" db="EMBL/GenBank/DDBJ databases">
        <title>Dyella solisilvae sp. nov., isolated from the pine and broad-leaved mixed forest soil.</title>
        <authorList>
            <person name="Gao Z."/>
            <person name="Qiu L."/>
        </authorList>
    </citation>
    <scope>NUCLEOTIDE SEQUENCE [LARGE SCALE GENOMIC DNA]</scope>
    <source>
        <strain evidence="2 3">DHG54</strain>
    </source>
</reference>
<evidence type="ECO:0000313" key="2">
    <source>
        <dbReference type="EMBL" id="RDI98754.1"/>
    </source>
</evidence>
<dbReference type="EMBL" id="QQSY01000002">
    <property type="protein sequence ID" value="RDI98754.1"/>
    <property type="molecule type" value="Genomic_DNA"/>
</dbReference>
<keyword evidence="1" id="KW-0732">Signal</keyword>
<accession>A0A370K801</accession>
<gene>
    <name evidence="2" type="ORF">DVT68_09565</name>
</gene>
<sequence>MGIGKIGVALLLAWASVQAVAQPPQAAPAGGLNSVPIYFRSSWTSPCSVSGGPTSITFTSAGGDATEDDMLGMASWPDGSSTNLGLKPGLFPQSKGFASPEGGCEGLGVTVPREGQLLLWMERDDRPSGPRLVLVLLDTKDRQVLDVVNDAGKEMWGFELCWTKSQPGLYETVLIGAYQDQGQTAEPLDLPRVMRIHVVDDHLKLTWGDWVSKVQQRGKCFDSAWSNDQAEVSRSLE</sequence>
<name>A0A370K801_9GAMM</name>
<dbReference type="Proteomes" id="UP000254711">
    <property type="component" value="Unassembled WGS sequence"/>
</dbReference>
<dbReference type="RefSeq" id="WP_114824843.1">
    <property type="nucleotide sequence ID" value="NZ_QQSY01000002.1"/>
</dbReference>
<organism evidence="2 3">
    <name type="scientific">Dyella solisilvae</name>
    <dbReference type="NCBI Taxonomy" id="1920168"/>
    <lineage>
        <taxon>Bacteria</taxon>
        <taxon>Pseudomonadati</taxon>
        <taxon>Pseudomonadota</taxon>
        <taxon>Gammaproteobacteria</taxon>
        <taxon>Lysobacterales</taxon>
        <taxon>Rhodanobacteraceae</taxon>
        <taxon>Dyella</taxon>
    </lineage>
</organism>